<dbReference type="SUPFAM" id="SSF57903">
    <property type="entry name" value="FYVE/PHD zinc finger"/>
    <property type="match status" value="1"/>
</dbReference>
<dbReference type="AlphaFoldDB" id="A0A1Q5UDD3"/>
<keyword evidence="3" id="KW-1185">Reference proteome</keyword>
<sequence length="352" mass="39336">MSPQDTPGRPGEDKPEGFSKYLKRMRTVLRARSSSKRSSLVAAPESESAEASSTTPTPAPPATTAPQAEAEPEPEPTGAEQSMVTDYSAIQQEKARLLFAKYGLTLDPGEWKSPTDLQFPRVTKTIRMRVRRTCHRCETTFGSDKLCVNCQHQRCKKCPRFPPTHDAGDDEHPRVPRPRIAEIRARQPGTLPMTPHLKFTGNPAAPLTMPSRTGGQDLVRKQVVQRVRRSCHLCETMFTPGSKECSSCSHVRCKQCPRDPPKPEKYPDGFPGDVQPPKPKPERTFRKVRQRVHYICHVCHTGYNEGANLCGKCGQAKCAETIRIPPKKVKRQPDPEVVRSVEEKIASLKITE</sequence>
<feature type="compositionally biased region" description="Basic residues" evidence="1">
    <location>
        <begin position="21"/>
        <end position="35"/>
    </location>
</feature>
<dbReference type="EMBL" id="MNBE01000313">
    <property type="protein sequence ID" value="OKP10496.1"/>
    <property type="molecule type" value="Genomic_DNA"/>
</dbReference>
<feature type="region of interest" description="Disordered" evidence="1">
    <location>
        <begin position="257"/>
        <end position="281"/>
    </location>
</feature>
<evidence type="ECO:0000256" key="1">
    <source>
        <dbReference type="SAM" id="MobiDB-lite"/>
    </source>
</evidence>
<dbReference type="Gene3D" id="3.30.40.10">
    <property type="entry name" value="Zinc/RING finger domain, C3HC4 (zinc finger)"/>
    <property type="match status" value="1"/>
</dbReference>
<name>A0A1Q5UDD3_9EURO</name>
<reference evidence="2 3" key="1">
    <citation type="submission" date="2016-10" db="EMBL/GenBank/DDBJ databases">
        <title>Genome sequence of the ascomycete fungus Penicillium subrubescens.</title>
        <authorList>
            <person name="De Vries R.P."/>
            <person name="Peng M."/>
            <person name="Dilokpimol A."/>
            <person name="Hilden K."/>
            <person name="Makela M.R."/>
            <person name="Grigoriev I."/>
            <person name="Riley R."/>
            <person name="Granchi Z."/>
        </authorList>
    </citation>
    <scope>NUCLEOTIDE SEQUENCE [LARGE SCALE GENOMIC DNA]</scope>
    <source>
        <strain evidence="2 3">CBS 132785</strain>
    </source>
</reference>
<protein>
    <submittedName>
        <fullName evidence="2">Uncharacterized protein</fullName>
    </submittedName>
</protein>
<dbReference type="InterPro" id="IPR011011">
    <property type="entry name" value="Znf_FYVE_PHD"/>
</dbReference>
<dbReference type="Proteomes" id="UP000186955">
    <property type="component" value="Unassembled WGS sequence"/>
</dbReference>
<feature type="region of interest" description="Disordered" evidence="1">
    <location>
        <begin position="1"/>
        <end position="84"/>
    </location>
</feature>
<evidence type="ECO:0000313" key="2">
    <source>
        <dbReference type="EMBL" id="OKP10496.1"/>
    </source>
</evidence>
<evidence type="ECO:0000313" key="3">
    <source>
        <dbReference type="Proteomes" id="UP000186955"/>
    </source>
</evidence>
<feature type="compositionally biased region" description="Basic and acidic residues" evidence="1">
    <location>
        <begin position="257"/>
        <end position="267"/>
    </location>
</feature>
<dbReference type="OrthoDB" id="5370011at2759"/>
<accession>A0A1Q5UDD3</accession>
<organism evidence="2 3">
    <name type="scientific">Penicillium subrubescens</name>
    <dbReference type="NCBI Taxonomy" id="1316194"/>
    <lineage>
        <taxon>Eukaryota</taxon>
        <taxon>Fungi</taxon>
        <taxon>Dikarya</taxon>
        <taxon>Ascomycota</taxon>
        <taxon>Pezizomycotina</taxon>
        <taxon>Eurotiomycetes</taxon>
        <taxon>Eurotiomycetidae</taxon>
        <taxon>Eurotiales</taxon>
        <taxon>Aspergillaceae</taxon>
        <taxon>Penicillium</taxon>
    </lineage>
</organism>
<dbReference type="STRING" id="1316194.A0A1Q5UDD3"/>
<proteinExistence type="predicted"/>
<dbReference type="InterPro" id="IPR013083">
    <property type="entry name" value="Znf_RING/FYVE/PHD"/>
</dbReference>
<gene>
    <name evidence="2" type="ORF">PENSUB_3799</name>
</gene>
<comment type="caution">
    <text evidence="2">The sequence shown here is derived from an EMBL/GenBank/DDBJ whole genome shotgun (WGS) entry which is preliminary data.</text>
</comment>
<feature type="compositionally biased region" description="Low complexity" evidence="1">
    <location>
        <begin position="36"/>
        <end position="56"/>
    </location>
</feature>